<organism evidence="2 3">
    <name type="scientific">Rhizobium wenxiniae</name>
    <dbReference type="NCBI Taxonomy" id="1737357"/>
    <lineage>
        <taxon>Bacteria</taxon>
        <taxon>Pseudomonadati</taxon>
        <taxon>Pseudomonadota</taxon>
        <taxon>Alphaproteobacteria</taxon>
        <taxon>Hyphomicrobiales</taxon>
        <taxon>Rhizobiaceae</taxon>
        <taxon>Rhizobium/Agrobacterium group</taxon>
        <taxon>Rhizobium</taxon>
    </lineage>
</organism>
<dbReference type="InterPro" id="IPR007055">
    <property type="entry name" value="BON_dom"/>
</dbReference>
<evidence type="ECO:0000313" key="2">
    <source>
        <dbReference type="EMBL" id="MBB6164586.1"/>
    </source>
</evidence>
<gene>
    <name evidence="2" type="ORF">HNQ72_004431</name>
</gene>
<evidence type="ECO:0000259" key="1">
    <source>
        <dbReference type="PROSITE" id="PS50914"/>
    </source>
</evidence>
<dbReference type="RefSeq" id="WP_183995248.1">
    <property type="nucleotide sequence ID" value="NZ_BMHW01000005.1"/>
</dbReference>
<dbReference type="PROSITE" id="PS50914">
    <property type="entry name" value="BON"/>
    <property type="match status" value="1"/>
</dbReference>
<dbReference type="EMBL" id="JACHEG010000006">
    <property type="protein sequence ID" value="MBB6164586.1"/>
    <property type="molecule type" value="Genomic_DNA"/>
</dbReference>
<proteinExistence type="predicted"/>
<accession>A0A7W9Y9T9</accession>
<feature type="domain" description="BON" evidence="1">
    <location>
        <begin position="19"/>
        <end position="87"/>
    </location>
</feature>
<dbReference type="Pfam" id="PF04972">
    <property type="entry name" value="BON"/>
    <property type="match status" value="1"/>
</dbReference>
<reference evidence="2 3" key="1">
    <citation type="submission" date="2020-08" db="EMBL/GenBank/DDBJ databases">
        <title>Genomic Encyclopedia of Type Strains, Phase IV (KMG-IV): sequencing the most valuable type-strain genomes for metagenomic binning, comparative biology and taxonomic classification.</title>
        <authorList>
            <person name="Goeker M."/>
        </authorList>
    </citation>
    <scope>NUCLEOTIDE SEQUENCE [LARGE SCALE GENOMIC DNA]</scope>
    <source>
        <strain evidence="2 3">DSM 100734</strain>
    </source>
</reference>
<sequence>MFLSTLQPSSTFEFSRDHGISMEKTAIETELSYLANFNGKDLSVDVTGDYIVLEGVVHSVGDHARALRVAREIVGYDRVLSRIIVVGETDA</sequence>
<dbReference type="AlphaFoldDB" id="A0A7W9Y9T9"/>
<keyword evidence="3" id="KW-1185">Reference proteome</keyword>
<name>A0A7W9Y9T9_9HYPH</name>
<comment type="caution">
    <text evidence="2">The sequence shown here is derived from an EMBL/GenBank/DDBJ whole genome shotgun (WGS) entry which is preliminary data.</text>
</comment>
<protein>
    <submittedName>
        <fullName evidence="2">Osmotically-inducible protein OsmY</fullName>
    </submittedName>
</protein>
<dbReference type="Proteomes" id="UP000547879">
    <property type="component" value="Unassembled WGS sequence"/>
</dbReference>
<evidence type="ECO:0000313" key="3">
    <source>
        <dbReference type="Proteomes" id="UP000547879"/>
    </source>
</evidence>